<dbReference type="InterPro" id="IPR001123">
    <property type="entry name" value="LeuE-type"/>
</dbReference>
<dbReference type="EMBL" id="FWZU01000001">
    <property type="protein sequence ID" value="SME89005.1"/>
    <property type="molecule type" value="Genomic_DNA"/>
</dbReference>
<dbReference type="Pfam" id="PF01810">
    <property type="entry name" value="LysE"/>
    <property type="match status" value="1"/>
</dbReference>
<dbReference type="RefSeq" id="WP_085097116.1">
    <property type="nucleotide sequence ID" value="NZ_FWZU01000001.1"/>
</dbReference>
<sequence length="206" mass="22048">MSMILPYMQGFGTGAGLIVAIGSQNAFVLTQSIKKNHHLKICLVCALCDAVLIMLGVFGVGDLVASNPMLLKPAAWGGAVFLAWYGIGSFRSAIKGGKLETEEGAVSGLRSILLLTLAMTLLNPHVYLDTVVMLGSMSGQYSGDGRYFFGFGAITASFIWFYTLGFGGRALAPLFKKPVTWRVLDSIVGVTMWLIAFNLAHKAMSI</sequence>
<accession>A0A1X7C2V0</accession>
<feature type="transmembrane region" description="Helical" evidence="6">
    <location>
        <begin position="6"/>
        <end position="29"/>
    </location>
</feature>
<proteinExistence type="predicted"/>
<comment type="subcellular location">
    <subcellularLocation>
        <location evidence="1">Cell membrane</location>
        <topology evidence="1">Multi-pass membrane protein</topology>
    </subcellularLocation>
</comment>
<keyword evidence="5 6" id="KW-0472">Membrane</keyword>
<keyword evidence="2" id="KW-1003">Cell membrane</keyword>
<dbReference type="PANTHER" id="PTHR30086">
    <property type="entry name" value="ARGININE EXPORTER PROTEIN ARGO"/>
    <property type="match status" value="1"/>
</dbReference>
<evidence type="ECO:0000256" key="1">
    <source>
        <dbReference type="ARBA" id="ARBA00004651"/>
    </source>
</evidence>
<feature type="transmembrane region" description="Helical" evidence="6">
    <location>
        <begin position="41"/>
        <end position="61"/>
    </location>
</feature>
<feature type="transmembrane region" description="Helical" evidence="6">
    <location>
        <begin position="106"/>
        <end position="127"/>
    </location>
</feature>
<feature type="transmembrane region" description="Helical" evidence="6">
    <location>
        <begin position="73"/>
        <end position="94"/>
    </location>
</feature>
<evidence type="ECO:0000256" key="2">
    <source>
        <dbReference type="ARBA" id="ARBA00022475"/>
    </source>
</evidence>
<feature type="transmembrane region" description="Helical" evidence="6">
    <location>
        <begin position="147"/>
        <end position="167"/>
    </location>
</feature>
<dbReference type="GO" id="GO:0015171">
    <property type="term" value="F:amino acid transmembrane transporter activity"/>
    <property type="evidence" value="ECO:0007669"/>
    <property type="project" value="TreeGrafter"/>
</dbReference>
<keyword evidence="8" id="KW-1185">Reference proteome</keyword>
<dbReference type="GO" id="GO:0005886">
    <property type="term" value="C:plasma membrane"/>
    <property type="evidence" value="ECO:0007669"/>
    <property type="project" value="UniProtKB-SubCell"/>
</dbReference>
<keyword evidence="3 6" id="KW-0812">Transmembrane</keyword>
<protein>
    <submittedName>
        <fullName evidence="7">L-lysine exporter family protein LysE/ArgO</fullName>
    </submittedName>
</protein>
<organism evidence="7 8">
    <name type="scientific">Desulfovibrio gilichinskyi</name>
    <dbReference type="NCBI Taxonomy" id="1519643"/>
    <lineage>
        <taxon>Bacteria</taxon>
        <taxon>Pseudomonadati</taxon>
        <taxon>Thermodesulfobacteriota</taxon>
        <taxon>Desulfovibrionia</taxon>
        <taxon>Desulfovibrionales</taxon>
        <taxon>Desulfovibrionaceae</taxon>
        <taxon>Desulfovibrio</taxon>
    </lineage>
</organism>
<evidence type="ECO:0000256" key="3">
    <source>
        <dbReference type="ARBA" id="ARBA00022692"/>
    </source>
</evidence>
<dbReference type="PANTHER" id="PTHR30086:SF20">
    <property type="entry name" value="ARGININE EXPORTER PROTEIN ARGO-RELATED"/>
    <property type="match status" value="1"/>
</dbReference>
<evidence type="ECO:0000313" key="8">
    <source>
        <dbReference type="Proteomes" id="UP000192906"/>
    </source>
</evidence>
<evidence type="ECO:0000256" key="6">
    <source>
        <dbReference type="SAM" id="Phobius"/>
    </source>
</evidence>
<keyword evidence="4 6" id="KW-1133">Transmembrane helix</keyword>
<reference evidence="8" key="1">
    <citation type="submission" date="2017-04" db="EMBL/GenBank/DDBJ databases">
        <authorList>
            <person name="Varghese N."/>
            <person name="Submissions S."/>
        </authorList>
    </citation>
    <scope>NUCLEOTIDE SEQUENCE [LARGE SCALE GENOMIC DNA]</scope>
    <source>
        <strain evidence="8">K3S</strain>
    </source>
</reference>
<evidence type="ECO:0000256" key="5">
    <source>
        <dbReference type="ARBA" id="ARBA00023136"/>
    </source>
</evidence>
<name>A0A1X7C2V0_9BACT</name>
<dbReference type="AlphaFoldDB" id="A0A1X7C2V0"/>
<dbReference type="STRING" id="1519643.SAMN06295933_0231"/>
<evidence type="ECO:0000313" key="7">
    <source>
        <dbReference type="EMBL" id="SME89005.1"/>
    </source>
</evidence>
<gene>
    <name evidence="7" type="ORF">SAMN06295933_0231</name>
</gene>
<feature type="transmembrane region" description="Helical" evidence="6">
    <location>
        <begin position="179"/>
        <end position="200"/>
    </location>
</feature>
<dbReference type="Proteomes" id="UP000192906">
    <property type="component" value="Unassembled WGS sequence"/>
</dbReference>
<dbReference type="OrthoDB" id="5638726at2"/>
<evidence type="ECO:0000256" key="4">
    <source>
        <dbReference type="ARBA" id="ARBA00022989"/>
    </source>
</evidence>